<protein>
    <submittedName>
        <fullName evidence="3">Ppx/GppA family phosphatase</fullName>
    </submittedName>
</protein>
<dbReference type="PANTHER" id="PTHR30005:SF0">
    <property type="entry name" value="RETROGRADE REGULATION PROTEIN 2"/>
    <property type="match status" value="1"/>
</dbReference>
<dbReference type="InterPro" id="IPR050273">
    <property type="entry name" value="GppA/Ppx_hydrolase"/>
</dbReference>
<accession>A0ABX8JM48</accession>
<evidence type="ECO:0000259" key="1">
    <source>
        <dbReference type="Pfam" id="PF02541"/>
    </source>
</evidence>
<evidence type="ECO:0000259" key="2">
    <source>
        <dbReference type="Pfam" id="PF21447"/>
    </source>
</evidence>
<reference evidence="3 4" key="1">
    <citation type="submission" date="2021-06" db="EMBL/GenBank/DDBJ databases">
        <title>Gemonas diversity in paddy soil.</title>
        <authorList>
            <person name="Liu G."/>
        </authorList>
    </citation>
    <scope>NUCLEOTIDE SEQUENCE [LARGE SCALE GENOMIC DNA]</scope>
    <source>
        <strain evidence="3 4">RG29</strain>
    </source>
</reference>
<dbReference type="Pfam" id="PF02541">
    <property type="entry name" value="Ppx-GppA"/>
    <property type="match status" value="1"/>
</dbReference>
<dbReference type="InterPro" id="IPR003695">
    <property type="entry name" value="Ppx_GppA_N"/>
</dbReference>
<dbReference type="CDD" id="cd00077">
    <property type="entry name" value="HDc"/>
    <property type="match status" value="1"/>
</dbReference>
<dbReference type="InterPro" id="IPR048950">
    <property type="entry name" value="Ppx_GppA_C"/>
</dbReference>
<dbReference type="Proteomes" id="UP000683493">
    <property type="component" value="Chromosome"/>
</dbReference>
<dbReference type="Pfam" id="PF21447">
    <property type="entry name" value="Ppx-GppA_III"/>
    <property type="match status" value="1"/>
</dbReference>
<dbReference type="InterPro" id="IPR030673">
    <property type="entry name" value="PyroPPase_GppA_Ppx"/>
</dbReference>
<evidence type="ECO:0000313" key="4">
    <source>
        <dbReference type="Proteomes" id="UP000683493"/>
    </source>
</evidence>
<keyword evidence="4" id="KW-1185">Reference proteome</keyword>
<organism evidence="3 4">
    <name type="scientific">Geomonas diazotrophica</name>
    <dbReference type="NCBI Taxonomy" id="2843197"/>
    <lineage>
        <taxon>Bacteria</taxon>
        <taxon>Pseudomonadati</taxon>
        <taxon>Thermodesulfobacteriota</taxon>
        <taxon>Desulfuromonadia</taxon>
        <taxon>Geobacterales</taxon>
        <taxon>Geobacteraceae</taxon>
        <taxon>Geomonas</taxon>
    </lineage>
</organism>
<dbReference type="PANTHER" id="PTHR30005">
    <property type="entry name" value="EXOPOLYPHOSPHATASE"/>
    <property type="match status" value="1"/>
</dbReference>
<proteinExistence type="predicted"/>
<feature type="domain" description="Ppx/GppA phosphatase C-terminal" evidence="2">
    <location>
        <begin position="323"/>
        <end position="480"/>
    </location>
</feature>
<sequence length="518" mass="57886">MKQNRLAAIDIGTNSIRSIIVETAESGKYKILDDEKVLVRLGEGLHQTGAISPAAWERAVEALSRQKKIIDGYKVTSIEAVATSAVRKAANGRELVAAIKEQTGLDIEVISGEEEAELAALSAQHNFELDGVRHLIFDIGGGSLELISALGAHAEEMLSLELGAVFLTENFLKSDPVQQAEHQKLRKHIRKTLKAAYSGERTGMQCLVGSGGTVTSIAAMVAAARREKFDSLHGYELLRSELVHLLAMLVRKSDKERRAIPGLNPERSDIIVAGVTAVDELMDFFQVNHLKVNERGIREGLILRGLRRRNLLPEKKRRSWRDSTLEFARSCHSDESHAQQVAKLSRQLFSALSKRYGWGDKELRLLEAAAIMHDVGYFISYSSHHKHSYHLIRHADLFGFTPRERELMANIARYHRKSMPKKKHDEYMRLSVADQLLVARLGGILRLCDGLDRRRNGVVQQFDCVLEKDVLRLTLSGEEDMSVELYGAKAKSDLLQDACRLKLVFEVLARQPAVPPPS</sequence>
<dbReference type="PIRSF" id="PIRSF001267">
    <property type="entry name" value="Pyrophosphatase_GppA_Ppx"/>
    <property type="match status" value="1"/>
</dbReference>
<dbReference type="EMBL" id="CP076724">
    <property type="protein sequence ID" value="QWV99439.1"/>
    <property type="molecule type" value="Genomic_DNA"/>
</dbReference>
<feature type="domain" description="Ppx/GppA phosphatase N-terminal" evidence="1">
    <location>
        <begin position="21"/>
        <end position="306"/>
    </location>
</feature>
<name>A0ABX8JM48_9BACT</name>
<dbReference type="CDD" id="cd24054">
    <property type="entry name" value="ASKHA_NBD_AaPPX-GppA_MtPPX2-like"/>
    <property type="match status" value="1"/>
</dbReference>
<dbReference type="InterPro" id="IPR003607">
    <property type="entry name" value="HD/PDEase_dom"/>
</dbReference>
<gene>
    <name evidence="3" type="ORF">KP005_09235</name>
</gene>
<evidence type="ECO:0000313" key="3">
    <source>
        <dbReference type="EMBL" id="QWV99439.1"/>
    </source>
</evidence>